<dbReference type="RefSeq" id="XP_002182378.1">
    <property type="nucleotide sequence ID" value="XM_002182342.1"/>
</dbReference>
<evidence type="ECO:0000256" key="2">
    <source>
        <dbReference type="SAM" id="SignalP"/>
    </source>
</evidence>
<feature type="chain" id="PRO_5002855435" evidence="2">
    <location>
        <begin position="21"/>
        <end position="402"/>
    </location>
</feature>
<dbReference type="GeneID" id="7203158"/>
<reference evidence="4" key="2">
    <citation type="submission" date="2008-08" db="EMBL/GenBank/DDBJ databases">
        <authorList>
            <consortium name="Diatom Consortium"/>
            <person name="Grigoriev I."/>
            <person name="Grimwood J."/>
            <person name="Kuo A."/>
            <person name="Otillar R.P."/>
            <person name="Salamov A."/>
            <person name="Detter J.C."/>
            <person name="Lindquist E."/>
            <person name="Shapiro H."/>
            <person name="Lucas S."/>
            <person name="Glavina del Rio T."/>
            <person name="Pitluck S."/>
            <person name="Rokhsar D."/>
            <person name="Bowler C."/>
        </authorList>
    </citation>
    <scope>GENOME REANNOTATION</scope>
    <source>
        <strain evidence="4">CCAP 1055/1</strain>
    </source>
</reference>
<dbReference type="PaxDb" id="2850-Phatr47890"/>
<dbReference type="KEGG" id="pti:PHATRDRAFT_47890"/>
<accession>B7G596</accession>
<dbReference type="OMA" id="NAMDVII"/>
<feature type="region of interest" description="Disordered" evidence="1">
    <location>
        <begin position="47"/>
        <end position="70"/>
    </location>
</feature>
<feature type="compositionally biased region" description="Basic and acidic residues" evidence="1">
    <location>
        <begin position="227"/>
        <end position="245"/>
    </location>
</feature>
<dbReference type="AlphaFoldDB" id="B7G596"/>
<evidence type="ECO:0000256" key="1">
    <source>
        <dbReference type="SAM" id="MobiDB-lite"/>
    </source>
</evidence>
<dbReference type="eggNOG" id="ENOG502SFUT">
    <property type="taxonomic scope" value="Eukaryota"/>
</dbReference>
<keyword evidence="4" id="KW-1185">Reference proteome</keyword>
<gene>
    <name evidence="3" type="ORF">PHATRDRAFT_47890</name>
</gene>
<evidence type="ECO:0000313" key="4">
    <source>
        <dbReference type="Proteomes" id="UP000000759"/>
    </source>
</evidence>
<evidence type="ECO:0000313" key="3">
    <source>
        <dbReference type="EMBL" id="EEC46279.1"/>
    </source>
</evidence>
<dbReference type="InParanoid" id="B7G596"/>
<sequence length="402" mass="45610">MKQNLCYLVVAVLLPQEILAFLPVAHPFFRPSSSNLFLARERGDATTAKSRKRSKVTDPAGPTPQLESDEIEEIDPESVEELRDIRSQSELPHPVPHQPWRRGDTAGCEAPIAAEWRQEAEDLIIKAVAFVGGRVLDVTWFLTQLVVTIDEESMPPRDFLKAEGPVINVQDPSVPRFYDPDDPTPEDIWDDEEDFLYQRETEEEAANAETRRNNLYATKDADDDPDEPHNPDMADGDDAPRLRNVETRDEVAYGVALEEENRFEELEKPIDLDTLQLDKAGLSTIANAILDVLGDAEEELQILSRHELILTSPGPVDVLETQRQFDAYRDKDVMVETQDPFNSNRTLKGKLVDRNAMDLIINKKGRMVTIPLNFVKCVRLPPHELNKEYDAGEIEAYEEELE</sequence>
<dbReference type="InterPro" id="IPR036847">
    <property type="entry name" value="RimP_C_sf"/>
</dbReference>
<keyword evidence="2" id="KW-0732">Signal</keyword>
<dbReference type="HOGENOM" id="CLU_685998_0_0_1"/>
<dbReference type="OrthoDB" id="44069at2759"/>
<dbReference type="Proteomes" id="UP000000759">
    <property type="component" value="Chromosome 15"/>
</dbReference>
<dbReference type="SUPFAM" id="SSF74942">
    <property type="entry name" value="YhbC-like, C-terminal domain"/>
    <property type="match status" value="1"/>
</dbReference>
<feature type="region of interest" description="Disordered" evidence="1">
    <location>
        <begin position="202"/>
        <end position="245"/>
    </location>
</feature>
<dbReference type="EMBL" id="CM000617">
    <property type="protein sequence ID" value="EEC46279.1"/>
    <property type="molecule type" value="Genomic_DNA"/>
</dbReference>
<organism evidence="3 4">
    <name type="scientific">Phaeodactylum tricornutum (strain CCAP 1055/1)</name>
    <dbReference type="NCBI Taxonomy" id="556484"/>
    <lineage>
        <taxon>Eukaryota</taxon>
        <taxon>Sar</taxon>
        <taxon>Stramenopiles</taxon>
        <taxon>Ochrophyta</taxon>
        <taxon>Bacillariophyta</taxon>
        <taxon>Bacillariophyceae</taxon>
        <taxon>Bacillariophycidae</taxon>
        <taxon>Naviculales</taxon>
        <taxon>Phaeodactylaceae</taxon>
        <taxon>Phaeodactylum</taxon>
    </lineage>
</organism>
<proteinExistence type="predicted"/>
<name>B7G596_PHATC</name>
<reference evidence="3 4" key="1">
    <citation type="journal article" date="2008" name="Nature">
        <title>The Phaeodactylum genome reveals the evolutionary history of diatom genomes.</title>
        <authorList>
            <person name="Bowler C."/>
            <person name="Allen A.E."/>
            <person name="Badger J.H."/>
            <person name="Grimwood J."/>
            <person name="Jabbari K."/>
            <person name="Kuo A."/>
            <person name="Maheswari U."/>
            <person name="Martens C."/>
            <person name="Maumus F."/>
            <person name="Otillar R.P."/>
            <person name="Rayko E."/>
            <person name="Salamov A."/>
            <person name="Vandepoele K."/>
            <person name="Beszteri B."/>
            <person name="Gruber A."/>
            <person name="Heijde M."/>
            <person name="Katinka M."/>
            <person name="Mock T."/>
            <person name="Valentin K."/>
            <person name="Verret F."/>
            <person name="Berges J.A."/>
            <person name="Brownlee C."/>
            <person name="Cadoret J.P."/>
            <person name="Chiovitti A."/>
            <person name="Choi C.J."/>
            <person name="Coesel S."/>
            <person name="De Martino A."/>
            <person name="Detter J.C."/>
            <person name="Durkin C."/>
            <person name="Falciatore A."/>
            <person name="Fournet J."/>
            <person name="Haruta M."/>
            <person name="Huysman M.J."/>
            <person name="Jenkins B.D."/>
            <person name="Jiroutova K."/>
            <person name="Jorgensen R.E."/>
            <person name="Joubert Y."/>
            <person name="Kaplan A."/>
            <person name="Kroger N."/>
            <person name="Kroth P.G."/>
            <person name="La Roche J."/>
            <person name="Lindquist E."/>
            <person name="Lommer M."/>
            <person name="Martin-Jezequel V."/>
            <person name="Lopez P.J."/>
            <person name="Lucas S."/>
            <person name="Mangogna M."/>
            <person name="McGinnis K."/>
            <person name="Medlin L.K."/>
            <person name="Montsant A."/>
            <person name="Oudot-Le Secq M.P."/>
            <person name="Napoli C."/>
            <person name="Obornik M."/>
            <person name="Parker M.S."/>
            <person name="Petit J.L."/>
            <person name="Porcel B.M."/>
            <person name="Poulsen N."/>
            <person name="Robison M."/>
            <person name="Rychlewski L."/>
            <person name="Rynearson T.A."/>
            <person name="Schmutz J."/>
            <person name="Shapiro H."/>
            <person name="Siaut M."/>
            <person name="Stanley M."/>
            <person name="Sussman M.R."/>
            <person name="Taylor A.R."/>
            <person name="Vardi A."/>
            <person name="von Dassow P."/>
            <person name="Vyverman W."/>
            <person name="Willis A."/>
            <person name="Wyrwicz L.S."/>
            <person name="Rokhsar D.S."/>
            <person name="Weissenbach J."/>
            <person name="Armbrust E.V."/>
            <person name="Green B.R."/>
            <person name="Van de Peer Y."/>
            <person name="Grigoriev I.V."/>
        </authorList>
    </citation>
    <scope>NUCLEOTIDE SEQUENCE [LARGE SCALE GENOMIC DNA]</scope>
    <source>
        <strain evidence="3 4">CCAP 1055/1</strain>
    </source>
</reference>
<feature type="signal peptide" evidence="2">
    <location>
        <begin position="1"/>
        <end position="20"/>
    </location>
</feature>
<protein>
    <submittedName>
        <fullName evidence="3">Uncharacterized protein</fullName>
    </submittedName>
</protein>